<evidence type="ECO:0000313" key="2">
    <source>
        <dbReference type="EMBL" id="GFY05285.1"/>
    </source>
</evidence>
<dbReference type="Proteomes" id="UP000887159">
    <property type="component" value="Unassembled WGS sequence"/>
</dbReference>
<protein>
    <submittedName>
        <fullName evidence="2">Uncharacterized protein</fullName>
    </submittedName>
</protein>
<feature type="region of interest" description="Disordered" evidence="1">
    <location>
        <begin position="79"/>
        <end position="110"/>
    </location>
</feature>
<evidence type="ECO:0000313" key="3">
    <source>
        <dbReference type="Proteomes" id="UP000887159"/>
    </source>
</evidence>
<name>A0A8X6VGL1_TRICX</name>
<sequence length="171" mass="19153">MTSARGHGAIVYCLNLGSEDSQTGRHMVKESRCPLTIGEAYLKIIMSSFLVLSEGDTRNRGGVMDKCVQMLDKELWCLGPDGPEEKEEKREETEKEKKKSREREEPALDGEKGLVRDWSGKTMNAGGVEDRIWTDCTGLAYELNSITSLTNCLANKQYAFICILGCNIFLY</sequence>
<dbReference type="EMBL" id="BMAU01021250">
    <property type="protein sequence ID" value="GFY05285.1"/>
    <property type="molecule type" value="Genomic_DNA"/>
</dbReference>
<gene>
    <name evidence="2" type="ORF">TNCV_2207311</name>
</gene>
<proteinExistence type="predicted"/>
<accession>A0A8X6VGL1</accession>
<feature type="compositionally biased region" description="Basic and acidic residues" evidence="1">
    <location>
        <begin position="86"/>
        <end position="110"/>
    </location>
</feature>
<evidence type="ECO:0000256" key="1">
    <source>
        <dbReference type="SAM" id="MobiDB-lite"/>
    </source>
</evidence>
<organism evidence="2 3">
    <name type="scientific">Trichonephila clavipes</name>
    <name type="common">Golden silk orbweaver</name>
    <name type="synonym">Nephila clavipes</name>
    <dbReference type="NCBI Taxonomy" id="2585209"/>
    <lineage>
        <taxon>Eukaryota</taxon>
        <taxon>Metazoa</taxon>
        <taxon>Ecdysozoa</taxon>
        <taxon>Arthropoda</taxon>
        <taxon>Chelicerata</taxon>
        <taxon>Arachnida</taxon>
        <taxon>Araneae</taxon>
        <taxon>Araneomorphae</taxon>
        <taxon>Entelegynae</taxon>
        <taxon>Araneoidea</taxon>
        <taxon>Nephilidae</taxon>
        <taxon>Trichonephila</taxon>
    </lineage>
</organism>
<reference evidence="2" key="1">
    <citation type="submission" date="2020-08" db="EMBL/GenBank/DDBJ databases">
        <title>Multicomponent nature underlies the extraordinary mechanical properties of spider dragline silk.</title>
        <authorList>
            <person name="Kono N."/>
            <person name="Nakamura H."/>
            <person name="Mori M."/>
            <person name="Yoshida Y."/>
            <person name="Ohtoshi R."/>
            <person name="Malay A.D."/>
            <person name="Moran D.A.P."/>
            <person name="Tomita M."/>
            <person name="Numata K."/>
            <person name="Arakawa K."/>
        </authorList>
    </citation>
    <scope>NUCLEOTIDE SEQUENCE</scope>
</reference>
<keyword evidence="3" id="KW-1185">Reference proteome</keyword>
<comment type="caution">
    <text evidence="2">The sequence shown here is derived from an EMBL/GenBank/DDBJ whole genome shotgun (WGS) entry which is preliminary data.</text>
</comment>
<dbReference type="AlphaFoldDB" id="A0A8X6VGL1"/>